<dbReference type="EMBL" id="QSTW01000013">
    <property type="protein sequence ID" value="RGM90328.1"/>
    <property type="molecule type" value="Genomic_DNA"/>
</dbReference>
<dbReference type="RefSeq" id="WP_117702122.1">
    <property type="nucleotide sequence ID" value="NZ_QSTW01000013.1"/>
</dbReference>
<proteinExistence type="predicted"/>
<reference evidence="1 2" key="1">
    <citation type="submission" date="2018-08" db="EMBL/GenBank/DDBJ databases">
        <title>A genome reference for cultivated species of the human gut microbiota.</title>
        <authorList>
            <person name="Zou Y."/>
            <person name="Xue W."/>
            <person name="Luo G."/>
        </authorList>
    </citation>
    <scope>NUCLEOTIDE SEQUENCE [LARGE SCALE GENOMIC DNA]</scope>
    <source>
        <strain evidence="1 2">OM06-2</strain>
    </source>
</reference>
<gene>
    <name evidence="1" type="ORF">DXB87_10535</name>
</gene>
<dbReference type="AlphaFoldDB" id="A0A3E4Z717"/>
<organism evidence="1 2">
    <name type="scientific">Phocaeicola plebeius</name>
    <dbReference type="NCBI Taxonomy" id="310297"/>
    <lineage>
        <taxon>Bacteria</taxon>
        <taxon>Pseudomonadati</taxon>
        <taxon>Bacteroidota</taxon>
        <taxon>Bacteroidia</taxon>
        <taxon>Bacteroidales</taxon>
        <taxon>Bacteroidaceae</taxon>
        <taxon>Phocaeicola</taxon>
    </lineage>
</organism>
<name>A0A3E4Z717_9BACT</name>
<comment type="caution">
    <text evidence="1">The sequence shown here is derived from an EMBL/GenBank/DDBJ whole genome shotgun (WGS) entry which is preliminary data.</text>
</comment>
<sequence length="59" mass="6898">MKWETKGQLAKALNNGNNKKVCDIILSNEMDMQAWDMFVFGMDLNKSDDYMSLYDKLFP</sequence>
<evidence type="ECO:0000313" key="1">
    <source>
        <dbReference type="EMBL" id="RGM90328.1"/>
    </source>
</evidence>
<accession>A0A3E4Z717</accession>
<evidence type="ECO:0000313" key="2">
    <source>
        <dbReference type="Proteomes" id="UP000260814"/>
    </source>
</evidence>
<dbReference type="Proteomes" id="UP000260814">
    <property type="component" value="Unassembled WGS sequence"/>
</dbReference>
<protein>
    <submittedName>
        <fullName evidence="1">Uncharacterized protein</fullName>
    </submittedName>
</protein>